<dbReference type="Gene3D" id="2.60.40.1080">
    <property type="match status" value="1"/>
</dbReference>
<sequence length="547" mass="59356">MKHNWLHQLSISILGLLALVGLLNLMVPAVAFGSQTESLEITGEGVVNPVTLTMAELENTPMYEHVYSTLNTWPTKRWYTGKGVKLRDLLALAGIKEEATLVRFVSSDGYDVTLTVKELLKDRRYCFPRFKENHPHDGTIPGPTDGAMEVEPILALLSAEDSDDPADMNDRDSLLLIFGQRAITEQTNNLFLKYVSKIEVLTTAPEKWDHPKANIESGATVPVGTMLKLSNKGNNEDKIYYTTDGSTPTVNSPMFNWSASRWWPLRGDDLDSVNSPIEITEDTVIKAVTIGPGREDSDVVTFTFKADATGLAVDPTQVPGGPPTGVTLDQNKINLNIGGTFQLAANIAPFNATNQNVTWSSSDTRVATVDNYGLVTVVGPGTATVTVKTVDGSHTATCVVNGPDGGDSSQDAAPVISYQGNQLPEVPVEPLLLEAERPEPVEEIEPDVDSTASGEVPDTPAELPVPEDRGRYLTERSDLAVASTITPGVSSEHQGSQTWQVFEMSTESVPFPLQNKKNKLNIYTAALLLIIFLSGAAKRYADYIKEL</sequence>
<dbReference type="RefSeq" id="WP_006522931.1">
    <property type="nucleotide sequence ID" value="NC_021184.1"/>
</dbReference>
<keyword evidence="5" id="KW-1185">Reference proteome</keyword>
<keyword evidence="2" id="KW-1133">Transmembrane helix</keyword>
<feature type="domain" description="BIG2" evidence="3">
    <location>
        <begin position="322"/>
        <end position="399"/>
    </location>
</feature>
<reference evidence="4 5" key="1">
    <citation type="submission" date="2012-01" db="EMBL/GenBank/DDBJ databases">
        <title>Complete sequence of Desulfotomaculum gibsoniae DSM 7213.</title>
        <authorList>
            <consortium name="US DOE Joint Genome Institute"/>
            <person name="Lucas S."/>
            <person name="Han J."/>
            <person name="Lapidus A."/>
            <person name="Cheng J.-F."/>
            <person name="Goodwin L."/>
            <person name="Pitluck S."/>
            <person name="Peters L."/>
            <person name="Ovchinnikova G."/>
            <person name="Teshima H."/>
            <person name="Detter J.C."/>
            <person name="Han C."/>
            <person name="Tapia R."/>
            <person name="Land M."/>
            <person name="Hauser L."/>
            <person name="Kyrpides N."/>
            <person name="Ivanova N."/>
            <person name="Pagani I."/>
            <person name="Parshina S."/>
            <person name="Plugge C."/>
            <person name="Muyzer G."/>
            <person name="Kuever J."/>
            <person name="Ivanova A."/>
            <person name="Nazina T."/>
            <person name="Klenk H.-P."/>
            <person name="Brambilla E."/>
            <person name="Spring S."/>
            <person name="Stams A.F."/>
            <person name="Woyke T."/>
        </authorList>
    </citation>
    <scope>NUCLEOTIDE SEQUENCE [LARGE SCALE GENOMIC DNA]</scope>
    <source>
        <strain evidence="4 5">DSM 7213</strain>
    </source>
</reference>
<keyword evidence="2" id="KW-0812">Transmembrane</keyword>
<dbReference type="InterPro" id="IPR036374">
    <property type="entry name" value="OxRdtase_Mopterin-bd_sf"/>
</dbReference>
<evidence type="ECO:0000256" key="1">
    <source>
        <dbReference type="SAM" id="MobiDB-lite"/>
    </source>
</evidence>
<dbReference type="Gene3D" id="3.90.420.10">
    <property type="entry name" value="Oxidoreductase, molybdopterin-binding domain"/>
    <property type="match status" value="1"/>
</dbReference>
<dbReference type="OrthoDB" id="1803381at2"/>
<keyword evidence="2" id="KW-0472">Membrane</keyword>
<dbReference type="Pfam" id="PF13287">
    <property type="entry name" value="Fn3_assoc"/>
    <property type="match status" value="1"/>
</dbReference>
<dbReference type="STRING" id="767817.Desgi_0296"/>
<evidence type="ECO:0000313" key="4">
    <source>
        <dbReference type="EMBL" id="AGK99881.1"/>
    </source>
</evidence>
<evidence type="ECO:0000313" key="5">
    <source>
        <dbReference type="Proteomes" id="UP000013520"/>
    </source>
</evidence>
<dbReference type="AlphaFoldDB" id="R4KDX9"/>
<dbReference type="eggNOG" id="COG5492">
    <property type="taxonomic scope" value="Bacteria"/>
</dbReference>
<dbReference type="eggNOG" id="COG2041">
    <property type="taxonomic scope" value="Bacteria"/>
</dbReference>
<gene>
    <name evidence="4" type="ORF">Desgi_0296</name>
</gene>
<organism evidence="4 5">
    <name type="scientific">Desulfoscipio gibsoniae DSM 7213</name>
    <dbReference type="NCBI Taxonomy" id="767817"/>
    <lineage>
        <taxon>Bacteria</taxon>
        <taxon>Bacillati</taxon>
        <taxon>Bacillota</taxon>
        <taxon>Clostridia</taxon>
        <taxon>Eubacteriales</taxon>
        <taxon>Desulfallaceae</taxon>
        <taxon>Desulfoscipio</taxon>
    </lineage>
</organism>
<protein>
    <submittedName>
        <fullName evidence="4">Ig-like domain-containing surface protein</fullName>
    </submittedName>
</protein>
<dbReference type="EMBL" id="CP003273">
    <property type="protein sequence ID" value="AGK99881.1"/>
    <property type="molecule type" value="Genomic_DNA"/>
</dbReference>
<dbReference type="SMART" id="SM00635">
    <property type="entry name" value="BID_2"/>
    <property type="match status" value="1"/>
</dbReference>
<dbReference type="KEGG" id="dgi:Desgi_0296"/>
<dbReference type="HOGENOM" id="CLU_519649_0_0_9"/>
<dbReference type="SUPFAM" id="SSF49373">
    <property type="entry name" value="Invasin/intimin cell-adhesion fragments"/>
    <property type="match status" value="1"/>
</dbReference>
<feature type="transmembrane region" description="Helical" evidence="2">
    <location>
        <begin position="520"/>
        <end position="537"/>
    </location>
</feature>
<dbReference type="SUPFAM" id="SSF56524">
    <property type="entry name" value="Oxidoreductase molybdopterin-binding domain"/>
    <property type="match status" value="1"/>
</dbReference>
<dbReference type="Proteomes" id="UP000013520">
    <property type="component" value="Chromosome"/>
</dbReference>
<proteinExistence type="predicted"/>
<dbReference type="InterPro" id="IPR026876">
    <property type="entry name" value="Fn3_assoc_repeat"/>
</dbReference>
<dbReference type="InterPro" id="IPR003343">
    <property type="entry name" value="Big_2"/>
</dbReference>
<dbReference type="InterPro" id="IPR008964">
    <property type="entry name" value="Invasin/intimin_cell_adhesion"/>
</dbReference>
<name>R4KDX9_9FIRM</name>
<accession>R4KDX9</accession>
<evidence type="ECO:0000256" key="2">
    <source>
        <dbReference type="SAM" id="Phobius"/>
    </source>
</evidence>
<evidence type="ECO:0000259" key="3">
    <source>
        <dbReference type="SMART" id="SM00635"/>
    </source>
</evidence>
<dbReference type="Pfam" id="PF02368">
    <property type="entry name" value="Big_2"/>
    <property type="match status" value="1"/>
</dbReference>
<feature type="region of interest" description="Disordered" evidence="1">
    <location>
        <begin position="441"/>
        <end position="466"/>
    </location>
</feature>